<dbReference type="InterPro" id="IPR057982">
    <property type="entry name" value="TPR_NAA35"/>
</dbReference>
<name>A0A820WBT5_9BILA</name>
<evidence type="ECO:0000259" key="5">
    <source>
        <dbReference type="Pfam" id="PF04112"/>
    </source>
</evidence>
<dbReference type="Pfam" id="PF04112">
    <property type="entry name" value="Mak10"/>
    <property type="match status" value="1"/>
</dbReference>
<evidence type="ECO:0000259" key="6">
    <source>
        <dbReference type="Pfam" id="PF25789"/>
    </source>
</evidence>
<organism evidence="7 8">
    <name type="scientific">Rotaria socialis</name>
    <dbReference type="NCBI Taxonomy" id="392032"/>
    <lineage>
        <taxon>Eukaryota</taxon>
        <taxon>Metazoa</taxon>
        <taxon>Spiralia</taxon>
        <taxon>Gnathifera</taxon>
        <taxon>Rotifera</taxon>
        <taxon>Eurotatoria</taxon>
        <taxon>Bdelloidea</taxon>
        <taxon>Philodinida</taxon>
        <taxon>Philodinidae</taxon>
        <taxon>Rotaria</taxon>
    </lineage>
</organism>
<dbReference type="InterPro" id="IPR007244">
    <property type="entry name" value="Naa35_N"/>
</dbReference>
<dbReference type="InterPro" id="IPR057983">
    <property type="entry name" value="NAA35-like_N"/>
</dbReference>
<keyword evidence="3" id="KW-0963">Cytoplasm</keyword>
<comment type="similarity">
    <text evidence="2">Belongs to the MAK10 family.</text>
</comment>
<dbReference type="Pfam" id="PF25789">
    <property type="entry name" value="TPR_NAA35"/>
    <property type="match status" value="1"/>
</dbReference>
<feature type="domain" description="NAA35-like N-terminal" evidence="5">
    <location>
        <begin position="29"/>
        <end position="135"/>
    </location>
</feature>
<dbReference type="PANTHER" id="PTHR21373">
    <property type="entry name" value="GLUCOSE REPRESSIBLE PROTEIN MAK10"/>
    <property type="match status" value="1"/>
</dbReference>
<gene>
    <name evidence="7" type="ORF">QYT958_LOCUS5637</name>
</gene>
<evidence type="ECO:0000313" key="8">
    <source>
        <dbReference type="Proteomes" id="UP000663848"/>
    </source>
</evidence>
<dbReference type="Proteomes" id="UP000663848">
    <property type="component" value="Unassembled WGS sequence"/>
</dbReference>
<proteinExistence type="inferred from homology"/>
<evidence type="ECO:0000256" key="2">
    <source>
        <dbReference type="ARBA" id="ARBA00006289"/>
    </source>
</evidence>
<reference evidence="7" key="1">
    <citation type="submission" date="2021-02" db="EMBL/GenBank/DDBJ databases">
        <authorList>
            <person name="Nowell W R."/>
        </authorList>
    </citation>
    <scope>NUCLEOTIDE SEQUENCE</scope>
</reference>
<protein>
    <recommendedName>
        <fullName evidence="4">Protein MAK10 homolog</fullName>
    </recommendedName>
</protein>
<dbReference type="PANTHER" id="PTHR21373:SF0">
    <property type="entry name" value="N-ALPHA-ACETYLTRANSFERASE 35, NATC AUXILIARY SUBUNIT"/>
    <property type="match status" value="1"/>
</dbReference>
<dbReference type="AlphaFoldDB" id="A0A820WBT5"/>
<dbReference type="GO" id="GO:0031417">
    <property type="term" value="C:NatC complex"/>
    <property type="evidence" value="ECO:0007669"/>
    <property type="project" value="InterPro"/>
</dbReference>
<accession>A0A820WBT5</accession>
<comment type="subcellular location">
    <subcellularLocation>
        <location evidence="1">Cytoplasm</location>
    </subcellularLocation>
</comment>
<evidence type="ECO:0000313" key="7">
    <source>
        <dbReference type="EMBL" id="CAF4513319.1"/>
    </source>
</evidence>
<comment type="caution">
    <text evidence="7">The sequence shown here is derived from an EMBL/GenBank/DDBJ whole genome shotgun (WGS) entry which is preliminary data.</text>
</comment>
<feature type="domain" description="NAA35-like TPR repeats" evidence="6">
    <location>
        <begin position="273"/>
        <end position="740"/>
    </location>
</feature>
<sequence>MQETIGDTTYDWTDATSHFADLCRHLPIGEVVRDADFTLFEAMTALELMDPKMDGGMSIKHHFQEQKQGNRILTLKQLIDKQLLKITKFTSTELIYLFDQLLSTFHMWLDGHSLALTLFTCVYLHDVTIIDDSHLRTICFTFIKLVDYIRERILLKAGLFEEEDFSGTLTYNFPFYRDFKEQTCLTDLKKSEDELNKRLRSLKHQTELDQTPTDDNSQLNISQTLLTDISRSFDPYYNYRQLPPAFNRFIRQLIFPSFVYKSLVNICQQLRKMLEINDKRTLKQSFEFFLEYSTHEKPSLFIRSLLLLSYLPSVQGCLLSSRKIFGQISFAEQVKCEIRSFIVPPLLTLKSISIDNETLSCSENFFQRACVPFSNLFYSLCNNHARTREKLSNLLEEFSVLQDESEKLDQWLHKYLIQQIVQANLSTANAQTLLLIEKTSYFFQFILNWTLLIMEYYLLMGFDLSLYSKRELYDVYFYFAQIILFTHINVYKTSKNILNTTVPFLVQLNQKQQTNKNQINNQFIQQMNSLIQHNSNDDPLAELTNENNATQKKTKRKNPNVLVATNNEYHEQELLLIHGHFAMSTAMHRCLKALDIERRLKFSSNDSNYFLRDEIRYRHRFLPFANLCAPPYMPHTDFLHIQHLSDNRYTASELYQDAINNFSQAKTYFETYLNRITTSKQYQQQTFNRTFTTGFTSLIDAESYIRIAKTNGIVLKLLLGGHKPDVKIDFDFSLHAHYPTLKL</sequence>
<dbReference type="EMBL" id="CAJOBR010000472">
    <property type="protein sequence ID" value="CAF4513319.1"/>
    <property type="molecule type" value="Genomic_DNA"/>
</dbReference>
<evidence type="ECO:0000256" key="3">
    <source>
        <dbReference type="ARBA" id="ARBA00022490"/>
    </source>
</evidence>
<evidence type="ECO:0000256" key="4">
    <source>
        <dbReference type="ARBA" id="ARBA00030494"/>
    </source>
</evidence>
<evidence type="ECO:0000256" key="1">
    <source>
        <dbReference type="ARBA" id="ARBA00004496"/>
    </source>
</evidence>